<dbReference type="GO" id="GO:0005886">
    <property type="term" value="C:plasma membrane"/>
    <property type="evidence" value="ECO:0007669"/>
    <property type="project" value="TreeGrafter"/>
</dbReference>
<reference evidence="8" key="1">
    <citation type="submission" date="2025-08" db="UniProtKB">
        <authorList>
            <consortium name="RefSeq"/>
        </authorList>
    </citation>
    <scope>IDENTIFICATION</scope>
</reference>
<accession>A0A6P7Y7B7</accession>
<dbReference type="PRINTS" id="PR00196">
    <property type="entry name" value="ANNEXIN"/>
</dbReference>
<gene>
    <name evidence="8" type="primary">ANXA8</name>
</gene>
<evidence type="ECO:0000256" key="6">
    <source>
        <dbReference type="SAM" id="SignalP"/>
    </source>
</evidence>
<dbReference type="InterPro" id="IPR018502">
    <property type="entry name" value="Annexin_repeat"/>
</dbReference>
<keyword evidence="6" id="KW-0732">Signal</keyword>
<dbReference type="Proteomes" id="UP000515156">
    <property type="component" value="Chromosome 5"/>
</dbReference>
<dbReference type="InParanoid" id="A0A6P7Y7B7"/>
<dbReference type="SUPFAM" id="SSF47874">
    <property type="entry name" value="Annexin"/>
    <property type="match status" value="1"/>
</dbReference>
<keyword evidence="3" id="KW-0106">Calcium</keyword>
<evidence type="ECO:0000256" key="2">
    <source>
        <dbReference type="ARBA" id="ARBA00022737"/>
    </source>
</evidence>
<feature type="chain" id="PRO_5027724254" evidence="6">
    <location>
        <begin position="18"/>
        <end position="345"/>
    </location>
</feature>
<keyword evidence="2" id="KW-0677">Repeat</keyword>
<dbReference type="PROSITE" id="PS51897">
    <property type="entry name" value="ANNEXIN_2"/>
    <property type="match status" value="4"/>
</dbReference>
<keyword evidence="4" id="KW-0041">Annexin</keyword>
<keyword evidence="5" id="KW-0111">Calcium/phospholipid-binding</keyword>
<dbReference type="OrthoDB" id="37886at2759"/>
<dbReference type="GO" id="GO:0007032">
    <property type="term" value="P:endosome organization"/>
    <property type="evidence" value="ECO:0007669"/>
    <property type="project" value="TreeGrafter"/>
</dbReference>
<dbReference type="SMART" id="SM00335">
    <property type="entry name" value="ANX"/>
    <property type="match status" value="4"/>
</dbReference>
<evidence type="ECO:0000313" key="7">
    <source>
        <dbReference type="Proteomes" id="UP000515156"/>
    </source>
</evidence>
<dbReference type="KEGG" id="muo:115470193"/>
<dbReference type="FunFam" id="1.10.220.10:FF:000002">
    <property type="entry name" value="Annexin"/>
    <property type="match status" value="1"/>
</dbReference>
<dbReference type="Pfam" id="PF00191">
    <property type="entry name" value="Annexin"/>
    <property type="match status" value="4"/>
</dbReference>
<dbReference type="CTD" id="653145"/>
<evidence type="ECO:0000256" key="4">
    <source>
        <dbReference type="ARBA" id="ARBA00023216"/>
    </source>
</evidence>
<dbReference type="RefSeq" id="XP_030059015.1">
    <property type="nucleotide sequence ID" value="XM_030203155.1"/>
</dbReference>
<evidence type="ECO:0000256" key="3">
    <source>
        <dbReference type="ARBA" id="ARBA00022837"/>
    </source>
</evidence>
<sequence>MLLLYVCLVWFSGKGMAEENPGNWWDGWDQYKGIAKIGQVADPKEDAKKLHNAMEGWGADKTTINNILTGRTNMQRQEISSAYFNIYGEDLITNLRNILEGDHQTLIISLMFEPNKFYGVQLHNAMQGLGTDESVISEIFATHTPDKLSEIADIYEKEFHTTLMKDLEGDTSGSFLHLLKAIVQGERGDLSTDVDEALVATDVKTLHPAGVWMLGTYEEKFVDILGARSGRHLLRVCEEYEKQYGQSIEEGIKKETSYPFQELALALVSSTKNVYEYYANQLHNAMEGLGTNENTLIRICVGRSEIDLPYIKAKFEETFGISLPKMVTEETSGDFGSGLQAVINS</sequence>
<dbReference type="GO" id="GO:0005737">
    <property type="term" value="C:cytoplasm"/>
    <property type="evidence" value="ECO:0007669"/>
    <property type="project" value="TreeGrafter"/>
</dbReference>
<dbReference type="GO" id="GO:0005544">
    <property type="term" value="F:calcium-dependent phospholipid binding"/>
    <property type="evidence" value="ECO:0007669"/>
    <property type="project" value="UniProtKB-KW"/>
</dbReference>
<name>A0A6P7Y7B7_9AMPH</name>
<dbReference type="GO" id="GO:0005509">
    <property type="term" value="F:calcium ion binding"/>
    <property type="evidence" value="ECO:0007669"/>
    <property type="project" value="InterPro"/>
</dbReference>
<dbReference type="PANTHER" id="PTHR10502:SF133">
    <property type="entry name" value="ANNEXIN A8-RELATED"/>
    <property type="match status" value="1"/>
</dbReference>
<dbReference type="InterPro" id="IPR037104">
    <property type="entry name" value="Annexin_sf"/>
</dbReference>
<dbReference type="FunFam" id="1.10.220.10:FF:000001">
    <property type="entry name" value="Annexin"/>
    <property type="match status" value="1"/>
</dbReference>
<evidence type="ECO:0000256" key="1">
    <source>
        <dbReference type="ARBA" id="ARBA00007831"/>
    </source>
</evidence>
<protein>
    <submittedName>
        <fullName evidence="8">Annexin A8</fullName>
    </submittedName>
</protein>
<comment type="similarity">
    <text evidence="1">Belongs to the annexin family.</text>
</comment>
<dbReference type="GO" id="GO:0016197">
    <property type="term" value="P:endosomal transport"/>
    <property type="evidence" value="ECO:0007669"/>
    <property type="project" value="TreeGrafter"/>
</dbReference>
<keyword evidence="7" id="KW-1185">Reference proteome</keyword>
<dbReference type="PANTHER" id="PTHR10502">
    <property type="entry name" value="ANNEXIN"/>
    <property type="match status" value="1"/>
</dbReference>
<feature type="signal peptide" evidence="6">
    <location>
        <begin position="1"/>
        <end position="17"/>
    </location>
</feature>
<evidence type="ECO:0000256" key="5">
    <source>
        <dbReference type="ARBA" id="ARBA00023302"/>
    </source>
</evidence>
<dbReference type="AlphaFoldDB" id="A0A6P7Y7B7"/>
<dbReference type="GO" id="GO:0005634">
    <property type="term" value="C:nucleus"/>
    <property type="evidence" value="ECO:0007669"/>
    <property type="project" value="TreeGrafter"/>
</dbReference>
<dbReference type="GO" id="GO:0001786">
    <property type="term" value="F:phosphatidylserine binding"/>
    <property type="evidence" value="ECO:0007669"/>
    <property type="project" value="TreeGrafter"/>
</dbReference>
<dbReference type="FunFam" id="1.10.220.10:FF:000005">
    <property type="entry name" value="Annexin"/>
    <property type="match status" value="1"/>
</dbReference>
<dbReference type="GO" id="GO:0012506">
    <property type="term" value="C:vesicle membrane"/>
    <property type="evidence" value="ECO:0007669"/>
    <property type="project" value="TreeGrafter"/>
</dbReference>
<dbReference type="InterPro" id="IPR001464">
    <property type="entry name" value="Annexin"/>
</dbReference>
<proteinExistence type="inferred from homology"/>
<organism evidence="7 8">
    <name type="scientific">Microcaecilia unicolor</name>
    <dbReference type="NCBI Taxonomy" id="1415580"/>
    <lineage>
        <taxon>Eukaryota</taxon>
        <taxon>Metazoa</taxon>
        <taxon>Chordata</taxon>
        <taxon>Craniata</taxon>
        <taxon>Vertebrata</taxon>
        <taxon>Euteleostomi</taxon>
        <taxon>Amphibia</taxon>
        <taxon>Gymnophiona</taxon>
        <taxon>Siphonopidae</taxon>
        <taxon>Microcaecilia</taxon>
    </lineage>
</organism>
<dbReference type="Gene3D" id="1.10.220.10">
    <property type="entry name" value="Annexin"/>
    <property type="match status" value="4"/>
</dbReference>
<dbReference type="GeneID" id="115470193"/>
<evidence type="ECO:0000313" key="8">
    <source>
        <dbReference type="RefSeq" id="XP_030059015.1"/>
    </source>
</evidence>